<keyword evidence="3" id="KW-1185">Reference proteome</keyword>
<dbReference type="Pfam" id="PF17297">
    <property type="entry name" value="PEPCK_N"/>
    <property type="match status" value="1"/>
</dbReference>
<dbReference type="AlphaFoldDB" id="A0A8X6KY70"/>
<protein>
    <submittedName>
        <fullName evidence="2">Phosphoenolpyruvate carboxykinase</fullName>
    </submittedName>
</protein>
<dbReference type="EMBL" id="BMAO01023585">
    <property type="protein sequence ID" value="GFQ89614.1"/>
    <property type="molecule type" value="Genomic_DNA"/>
</dbReference>
<dbReference type="GO" id="GO:0033993">
    <property type="term" value="P:response to lipid"/>
    <property type="evidence" value="ECO:0007669"/>
    <property type="project" value="TreeGrafter"/>
</dbReference>
<dbReference type="GO" id="GO:0005525">
    <property type="term" value="F:GTP binding"/>
    <property type="evidence" value="ECO:0007669"/>
    <property type="project" value="InterPro"/>
</dbReference>
<dbReference type="GO" id="GO:0004613">
    <property type="term" value="F:phosphoenolpyruvate carboxykinase (GTP) activity"/>
    <property type="evidence" value="ECO:0007669"/>
    <property type="project" value="TreeGrafter"/>
</dbReference>
<dbReference type="Gene3D" id="3.40.449.10">
    <property type="entry name" value="Phosphoenolpyruvate Carboxykinase, domain 1"/>
    <property type="match status" value="1"/>
</dbReference>
<dbReference type="Proteomes" id="UP000887116">
    <property type="component" value="Unassembled WGS sequence"/>
</dbReference>
<dbReference type="PANTHER" id="PTHR11561">
    <property type="entry name" value="PHOSPHOENOLPYRUVATE CARBOXYKINASE"/>
    <property type="match status" value="1"/>
</dbReference>
<accession>A0A8X6KY70</accession>
<dbReference type="GO" id="GO:0030145">
    <property type="term" value="F:manganese ion binding"/>
    <property type="evidence" value="ECO:0007669"/>
    <property type="project" value="TreeGrafter"/>
</dbReference>
<dbReference type="GO" id="GO:0042594">
    <property type="term" value="P:response to starvation"/>
    <property type="evidence" value="ECO:0007669"/>
    <property type="project" value="TreeGrafter"/>
</dbReference>
<dbReference type="InterPro" id="IPR008210">
    <property type="entry name" value="PEP_carboxykinase_N"/>
</dbReference>
<dbReference type="SUPFAM" id="SSF68923">
    <property type="entry name" value="PEP carboxykinase N-terminal domain"/>
    <property type="match status" value="1"/>
</dbReference>
<dbReference type="PANTHER" id="PTHR11561:SF0">
    <property type="entry name" value="PHOSPHOENOLPYRUVATE CARBOXYKINASE [GTP]-RELATED"/>
    <property type="match status" value="1"/>
</dbReference>
<evidence type="ECO:0000259" key="1">
    <source>
        <dbReference type="Pfam" id="PF17297"/>
    </source>
</evidence>
<evidence type="ECO:0000313" key="2">
    <source>
        <dbReference type="EMBL" id="GFQ89614.1"/>
    </source>
</evidence>
<dbReference type="GO" id="GO:0006107">
    <property type="term" value="P:oxaloacetate metabolic process"/>
    <property type="evidence" value="ECO:0007669"/>
    <property type="project" value="TreeGrafter"/>
</dbReference>
<evidence type="ECO:0000313" key="3">
    <source>
        <dbReference type="Proteomes" id="UP000887116"/>
    </source>
</evidence>
<dbReference type="GO" id="GO:0046327">
    <property type="term" value="P:glycerol biosynthetic process from pyruvate"/>
    <property type="evidence" value="ECO:0007669"/>
    <property type="project" value="TreeGrafter"/>
</dbReference>
<comment type="caution">
    <text evidence="2">The sequence shown here is derived from an EMBL/GenBank/DDBJ whole genome shotgun (WGS) entry which is preliminary data.</text>
</comment>
<gene>
    <name evidence="2" type="primary">Pepck</name>
    <name evidence="2" type="ORF">TNCT_248651</name>
</gene>
<dbReference type="GO" id="GO:0005829">
    <property type="term" value="C:cytosol"/>
    <property type="evidence" value="ECO:0007669"/>
    <property type="project" value="TreeGrafter"/>
</dbReference>
<dbReference type="OrthoDB" id="5841594at2759"/>
<reference evidence="2" key="1">
    <citation type="submission" date="2020-07" db="EMBL/GenBank/DDBJ databases">
        <title>Multicomponent nature underlies the extraordinary mechanical properties of spider dragline silk.</title>
        <authorList>
            <person name="Kono N."/>
            <person name="Nakamura H."/>
            <person name="Mori M."/>
            <person name="Yoshida Y."/>
            <person name="Ohtoshi R."/>
            <person name="Malay A.D."/>
            <person name="Moran D.A.P."/>
            <person name="Tomita M."/>
            <person name="Numata K."/>
            <person name="Arakawa K."/>
        </authorList>
    </citation>
    <scope>NUCLEOTIDE SEQUENCE</scope>
</reference>
<dbReference type="GO" id="GO:0071333">
    <property type="term" value="P:cellular response to glucose stimulus"/>
    <property type="evidence" value="ECO:0007669"/>
    <property type="project" value="TreeGrafter"/>
</dbReference>
<feature type="domain" description="Phosphoenolpyruvate carboxykinase GTP-utilising N-terminal" evidence="1">
    <location>
        <begin position="1"/>
        <end position="150"/>
    </location>
</feature>
<sequence length="151" mass="16704">MLKQGMVTPLTKYENCWLARTDPADVARVESLTFMSTPNKTDTVPTPREGVKGTLGNWLSPQDMKAALDERFPGCMKGRTMYVIPFSMGPIGSPLSKIGIQLTDSPYVVACMRIMTRMGSTVLKVLGKDEFVKCLHSVGQPLPTKSKFIWC</sequence>
<name>A0A8X6KY70_TRICU</name>
<dbReference type="GO" id="GO:0006094">
    <property type="term" value="P:gluconeogenesis"/>
    <property type="evidence" value="ECO:0007669"/>
    <property type="project" value="InterPro"/>
</dbReference>
<organism evidence="2 3">
    <name type="scientific">Trichonephila clavata</name>
    <name type="common">Joro spider</name>
    <name type="synonym">Nephila clavata</name>
    <dbReference type="NCBI Taxonomy" id="2740835"/>
    <lineage>
        <taxon>Eukaryota</taxon>
        <taxon>Metazoa</taxon>
        <taxon>Ecdysozoa</taxon>
        <taxon>Arthropoda</taxon>
        <taxon>Chelicerata</taxon>
        <taxon>Arachnida</taxon>
        <taxon>Araneae</taxon>
        <taxon>Araneomorphae</taxon>
        <taxon>Entelegynae</taxon>
        <taxon>Araneoidea</taxon>
        <taxon>Nephilidae</taxon>
        <taxon>Trichonephila</taxon>
    </lineage>
</organism>
<dbReference type="InterPro" id="IPR035078">
    <property type="entry name" value="PEP_carboxykinase_GTP_N"/>
</dbReference>
<dbReference type="InterPro" id="IPR008209">
    <property type="entry name" value="PEP_carboxykinase_GTP"/>
</dbReference>
<dbReference type="GO" id="GO:0019543">
    <property type="term" value="P:propionate catabolic process"/>
    <property type="evidence" value="ECO:0007669"/>
    <property type="project" value="TreeGrafter"/>
</dbReference>
<proteinExistence type="predicted"/>